<dbReference type="InterPro" id="IPR027417">
    <property type="entry name" value="P-loop_NTPase"/>
</dbReference>
<feature type="repeat" description="WD" evidence="3">
    <location>
        <begin position="1102"/>
        <end position="1134"/>
    </location>
</feature>
<dbReference type="PANTHER" id="PTHR19848:SF8">
    <property type="entry name" value="F-BOX AND WD REPEAT DOMAIN CONTAINING 7"/>
    <property type="match status" value="1"/>
</dbReference>
<dbReference type="PROSITE" id="PS50082">
    <property type="entry name" value="WD_REPEATS_2"/>
    <property type="match status" value="10"/>
</dbReference>
<evidence type="ECO:0000256" key="2">
    <source>
        <dbReference type="ARBA" id="ARBA00022737"/>
    </source>
</evidence>
<dbReference type="Gene3D" id="3.40.50.300">
    <property type="entry name" value="P-loop containing nucleotide triphosphate hydrolases"/>
    <property type="match status" value="1"/>
</dbReference>
<dbReference type="InterPro" id="IPR001680">
    <property type="entry name" value="WD40_rpt"/>
</dbReference>
<feature type="repeat" description="WD" evidence="3">
    <location>
        <begin position="629"/>
        <end position="670"/>
    </location>
</feature>
<feature type="repeat" description="WD" evidence="3">
    <location>
        <begin position="928"/>
        <end position="969"/>
    </location>
</feature>
<evidence type="ECO:0000256" key="1">
    <source>
        <dbReference type="ARBA" id="ARBA00022574"/>
    </source>
</evidence>
<dbReference type="PROSITE" id="PS00678">
    <property type="entry name" value="WD_REPEATS_1"/>
    <property type="match status" value="5"/>
</dbReference>
<feature type="repeat" description="WD" evidence="3">
    <location>
        <begin position="1135"/>
        <end position="1176"/>
    </location>
</feature>
<feature type="repeat" description="WD" evidence="3">
    <location>
        <begin position="1010"/>
        <end position="1051"/>
    </location>
</feature>
<dbReference type="Proteomes" id="UP000238937">
    <property type="component" value="Unassembled WGS sequence"/>
</dbReference>
<feature type="repeat" description="WD" evidence="3">
    <location>
        <begin position="822"/>
        <end position="844"/>
    </location>
</feature>
<dbReference type="EMBL" id="PVWO01000032">
    <property type="protein sequence ID" value="PSB58514.1"/>
    <property type="molecule type" value="Genomic_DNA"/>
</dbReference>
<dbReference type="Gene3D" id="2.130.10.10">
    <property type="entry name" value="YVTN repeat-like/Quinoprotein amine dehydrogenase"/>
    <property type="match status" value="6"/>
</dbReference>
<dbReference type="RefSeq" id="WP_106300691.1">
    <property type="nucleotide sequence ID" value="NZ_PVWO01000032.1"/>
</dbReference>
<dbReference type="PRINTS" id="PR00364">
    <property type="entry name" value="DISEASERSIST"/>
</dbReference>
<dbReference type="AlphaFoldDB" id="A0A2T1GKY3"/>
<feature type="repeat" description="WD" evidence="3">
    <location>
        <begin position="754"/>
        <end position="795"/>
    </location>
</feature>
<evidence type="ECO:0000256" key="3">
    <source>
        <dbReference type="PROSITE-ProRule" id="PRU00221"/>
    </source>
</evidence>
<dbReference type="Pfam" id="PF00931">
    <property type="entry name" value="NB-ARC"/>
    <property type="match status" value="1"/>
</dbReference>
<dbReference type="InterPro" id="IPR019775">
    <property type="entry name" value="WD40_repeat_CS"/>
</dbReference>
<dbReference type="InterPro" id="IPR036322">
    <property type="entry name" value="WD40_repeat_dom_sf"/>
</dbReference>
<evidence type="ECO:0000313" key="6">
    <source>
        <dbReference type="Proteomes" id="UP000238937"/>
    </source>
</evidence>
<dbReference type="PROSITE" id="PS50294">
    <property type="entry name" value="WD_REPEATS_REGION"/>
    <property type="match status" value="8"/>
</dbReference>
<organism evidence="5 6">
    <name type="scientific">Chamaesiphon polymorphus CCALA 037</name>
    <dbReference type="NCBI Taxonomy" id="2107692"/>
    <lineage>
        <taxon>Bacteria</taxon>
        <taxon>Bacillati</taxon>
        <taxon>Cyanobacteriota</taxon>
        <taxon>Cyanophyceae</taxon>
        <taxon>Gomontiellales</taxon>
        <taxon>Chamaesiphonaceae</taxon>
        <taxon>Chamaesiphon</taxon>
    </lineage>
</organism>
<dbReference type="PANTHER" id="PTHR19848">
    <property type="entry name" value="WD40 REPEAT PROTEIN"/>
    <property type="match status" value="1"/>
</dbReference>
<feature type="repeat" description="WD" evidence="3">
    <location>
        <begin position="887"/>
        <end position="922"/>
    </location>
</feature>
<proteinExistence type="predicted"/>
<dbReference type="SUPFAM" id="SSF52540">
    <property type="entry name" value="P-loop containing nucleoside triphosphate hydrolases"/>
    <property type="match status" value="1"/>
</dbReference>
<sequence>MTATKKTRRRGVVLSPIGQRKLESARQQLARTINGGDRLTLEDLSEHTQIATSTVARVLAAEVGVDKLTLEHVFGALTLHLEPEDYQKPGANEHSPTQPIQPIASGESAAIEPQVTPPLELSTPPVTTLVDWGEAIDVSTFYGRDTELAALSTLIQEDRCRLIALLGMGGMGKTALSVKLAQQLLPAQPAFEFIVWRTLRNAPSLETLLTDIVGVLSDRQEMTAALTVTALLSRLLHYLHQHRCLLILDNGETLLQGGQATGRCRSGYEAYDEMFAQLGEIPHQSCVVLTSREKPESIANIEGFTLPVRAFQLSGLPATDSDRLFDAIGLTPSAEGRSKLLEVYSGNPLALKIAGTSIRELFAGNVDEFLGEKTTIFNGIRRLLDTQFERSIPLERAVMYWLAIDREWTTITELHADIVPQVPKARIMEALESLHRRSLIERQDRGYTQQPVVMEYVTDRLTTTIVEELTTYNFDLFPQFALLKTTVKDYIRQTQSRLILGAICEGFGSTSTPISPDRIEKILAILRQSPELHTSYAAGNLLNLCQQAAIDLTDADFSRLTIRHAYLVQSRLQHVNFDRTHWISPAFIQVFSNIISMDFRFDGQWLATGDATGYISLWQPDSGELAHTWHEHNTWVRTLRFSPDGTRLASGSLDCSVKIWELAQQKCLHTLATHDKGIISLDWSQDGRILICADVDRVKLWDPATGKELGEWQTGAEKMHTYIIRHPYQDRFAICLDDRIQLWDLATSTCLITLTGHNELVYSAAWHPDGVCLATASWDRTLKIWNTDTGACLMTIQGDNQMWKVDWLVANSHLNRTHRDALMSSSPDGLLRVWDVETGKCLRSITAHRTNVWSLALHPSQPIIASGSDEQNVKFWHTETWDCLRTLSGYDNTMLRLSISPDRQMLAVGCLDRTLYLWDLQTCKFTALSGHTNSIWNVGWHPQGAWVASHAYDNTVRFWDWQTGRCLKILPNCFGTIAWHPDGIHLAMVSWADNLLRIWNLETQECIQTLPGLQQMIYVLAWDRDGHKLVGGGYDLTVRVWDVQTTKILHTFTGHQQFICSVAWSPDGTRVASASQDQTIRIWDVATGECVQILNGDAWLWSVAWSADGRQFASTDALGQIQLWNLETGECLQKIPAHRGFSCQVLWTEEDSQLISCGSDGLVKIWDAQTGACLKILEAPRPYEGMNITGATGISEAQTASLIMLGATVA</sequence>
<name>A0A2T1GKY3_9CYAN</name>
<dbReference type="SUPFAM" id="SSF50978">
    <property type="entry name" value="WD40 repeat-like"/>
    <property type="match status" value="3"/>
</dbReference>
<dbReference type="InterPro" id="IPR020472">
    <property type="entry name" value="WD40_PAC1"/>
</dbReference>
<keyword evidence="2" id="KW-0677">Repeat</keyword>
<dbReference type="OrthoDB" id="422888at2"/>
<dbReference type="InterPro" id="IPR002182">
    <property type="entry name" value="NB-ARC"/>
</dbReference>
<evidence type="ECO:0000313" key="5">
    <source>
        <dbReference type="EMBL" id="PSB58514.1"/>
    </source>
</evidence>
<dbReference type="PRINTS" id="PR00320">
    <property type="entry name" value="GPROTEINBRPT"/>
</dbReference>
<comment type="caution">
    <text evidence="5">The sequence shown here is derived from an EMBL/GenBank/DDBJ whole genome shotgun (WGS) entry which is preliminary data.</text>
</comment>
<dbReference type="GO" id="GO:0043531">
    <property type="term" value="F:ADP binding"/>
    <property type="evidence" value="ECO:0007669"/>
    <property type="project" value="InterPro"/>
</dbReference>
<gene>
    <name evidence="5" type="ORF">C7B77_04385</name>
</gene>
<dbReference type="InterPro" id="IPR015943">
    <property type="entry name" value="WD40/YVTN_repeat-like_dom_sf"/>
</dbReference>
<dbReference type="Pfam" id="PF00400">
    <property type="entry name" value="WD40"/>
    <property type="match status" value="11"/>
</dbReference>
<reference evidence="5 6" key="1">
    <citation type="submission" date="2018-03" db="EMBL/GenBank/DDBJ databases">
        <title>The ancient ancestry and fast evolution of plastids.</title>
        <authorList>
            <person name="Moore K.R."/>
            <person name="Magnabosco C."/>
            <person name="Momper L."/>
            <person name="Gold D.A."/>
            <person name="Bosak T."/>
            <person name="Fournier G.P."/>
        </authorList>
    </citation>
    <scope>NUCLEOTIDE SEQUENCE [LARGE SCALE GENOMIC DNA]</scope>
    <source>
        <strain evidence="5 6">CCALA 037</strain>
    </source>
</reference>
<feature type="repeat" description="WD" evidence="3">
    <location>
        <begin position="1052"/>
        <end position="1093"/>
    </location>
</feature>
<dbReference type="CDD" id="cd00200">
    <property type="entry name" value="WD40"/>
    <property type="match status" value="3"/>
</dbReference>
<keyword evidence="1 3" id="KW-0853">WD repeat</keyword>
<protein>
    <recommendedName>
        <fullName evidence="4">NB-ARC domain-containing protein</fullName>
    </recommendedName>
</protein>
<accession>A0A2T1GKY3</accession>
<feature type="repeat" description="WD" evidence="3">
    <location>
        <begin position="845"/>
        <end position="886"/>
    </location>
</feature>
<feature type="domain" description="NB-ARC" evidence="4">
    <location>
        <begin position="151"/>
        <end position="249"/>
    </location>
</feature>
<evidence type="ECO:0000259" key="4">
    <source>
        <dbReference type="Pfam" id="PF00931"/>
    </source>
</evidence>
<dbReference type="SMART" id="SM00320">
    <property type="entry name" value="WD40"/>
    <property type="match status" value="14"/>
</dbReference>
<keyword evidence="6" id="KW-1185">Reference proteome</keyword>